<sequence length="195" mass="22445">MRMTIVHRSAEECRAMAQVQLLQQLKRAAEEARRTKATASHHRHHHHLTGSNASCGCLPCNGSSNIISGNLLQYYYVGPRMPIFQINRFLMIVMDVWNVETWRYWCHLSKGRDFLSMLVALTIVLACHAHASKNENIIKPRWQARTRRGTPPARCRRGKGRRQRWDPRMRRSGSGCDGHIMHGSKKPVKGRLLSQ</sequence>
<dbReference type="Gramene" id="OB04G11960.1">
    <property type="protein sequence ID" value="OB04G11960.1"/>
    <property type="gene ID" value="OB04G11960"/>
</dbReference>
<reference evidence="3" key="1">
    <citation type="journal article" date="2013" name="Nat. Commun.">
        <title>Whole-genome sequencing of Oryza brachyantha reveals mechanisms underlying Oryza genome evolution.</title>
        <authorList>
            <person name="Chen J."/>
            <person name="Huang Q."/>
            <person name="Gao D."/>
            <person name="Wang J."/>
            <person name="Lang Y."/>
            <person name="Liu T."/>
            <person name="Li B."/>
            <person name="Bai Z."/>
            <person name="Luis Goicoechea J."/>
            <person name="Liang C."/>
            <person name="Chen C."/>
            <person name="Zhang W."/>
            <person name="Sun S."/>
            <person name="Liao Y."/>
            <person name="Zhang X."/>
            <person name="Yang L."/>
            <person name="Song C."/>
            <person name="Wang M."/>
            <person name="Shi J."/>
            <person name="Liu G."/>
            <person name="Liu J."/>
            <person name="Zhou H."/>
            <person name="Zhou W."/>
            <person name="Yu Q."/>
            <person name="An N."/>
            <person name="Chen Y."/>
            <person name="Cai Q."/>
            <person name="Wang B."/>
            <person name="Liu B."/>
            <person name="Min J."/>
            <person name="Huang Y."/>
            <person name="Wu H."/>
            <person name="Li Z."/>
            <person name="Zhang Y."/>
            <person name="Yin Y."/>
            <person name="Song W."/>
            <person name="Jiang J."/>
            <person name="Jackson S.A."/>
            <person name="Wing R.A."/>
            <person name="Wang J."/>
            <person name="Chen M."/>
        </authorList>
    </citation>
    <scope>NUCLEOTIDE SEQUENCE [LARGE SCALE GENOMIC DNA]</scope>
    <source>
        <strain evidence="3">cv. IRGC 101232</strain>
    </source>
</reference>
<evidence type="ECO:0000256" key="2">
    <source>
        <dbReference type="SAM" id="MobiDB-lite"/>
    </source>
</evidence>
<dbReference type="HOGENOM" id="CLU_1398285_0_0_1"/>
<name>J3LVM1_ORYBR</name>
<evidence type="ECO:0000256" key="1">
    <source>
        <dbReference type="SAM" id="Coils"/>
    </source>
</evidence>
<dbReference type="AlphaFoldDB" id="J3LVM1"/>
<feature type="compositionally biased region" description="Basic residues" evidence="2">
    <location>
        <begin position="145"/>
        <end position="162"/>
    </location>
</feature>
<evidence type="ECO:0000313" key="4">
    <source>
        <dbReference type="Proteomes" id="UP000006038"/>
    </source>
</evidence>
<feature type="region of interest" description="Disordered" evidence="2">
    <location>
        <begin position="145"/>
        <end position="195"/>
    </location>
</feature>
<dbReference type="EnsemblPlants" id="OB04G11960.1">
    <property type="protein sequence ID" value="OB04G11960.1"/>
    <property type="gene ID" value="OB04G11960"/>
</dbReference>
<organism evidence="3">
    <name type="scientific">Oryza brachyantha</name>
    <name type="common">malo sina</name>
    <dbReference type="NCBI Taxonomy" id="4533"/>
    <lineage>
        <taxon>Eukaryota</taxon>
        <taxon>Viridiplantae</taxon>
        <taxon>Streptophyta</taxon>
        <taxon>Embryophyta</taxon>
        <taxon>Tracheophyta</taxon>
        <taxon>Spermatophyta</taxon>
        <taxon>Magnoliopsida</taxon>
        <taxon>Liliopsida</taxon>
        <taxon>Poales</taxon>
        <taxon>Poaceae</taxon>
        <taxon>BOP clade</taxon>
        <taxon>Oryzoideae</taxon>
        <taxon>Oryzeae</taxon>
        <taxon>Oryzinae</taxon>
        <taxon>Oryza</taxon>
    </lineage>
</organism>
<accession>J3LVM1</accession>
<protein>
    <submittedName>
        <fullName evidence="3">Uncharacterized protein</fullName>
    </submittedName>
</protein>
<proteinExistence type="predicted"/>
<dbReference type="Proteomes" id="UP000006038">
    <property type="component" value="Chromosome 4"/>
</dbReference>
<reference evidence="3" key="2">
    <citation type="submission" date="2013-04" db="UniProtKB">
        <authorList>
            <consortium name="EnsemblPlants"/>
        </authorList>
    </citation>
    <scope>IDENTIFICATION</scope>
</reference>
<evidence type="ECO:0000313" key="3">
    <source>
        <dbReference type="EnsemblPlants" id="OB04G11960.1"/>
    </source>
</evidence>
<feature type="coiled-coil region" evidence="1">
    <location>
        <begin position="15"/>
        <end position="42"/>
    </location>
</feature>
<keyword evidence="4" id="KW-1185">Reference proteome</keyword>
<keyword evidence="1" id="KW-0175">Coiled coil</keyword>